<proteinExistence type="predicted"/>
<dbReference type="Pfam" id="PF04120">
    <property type="entry name" value="Iron_permease"/>
    <property type="match status" value="1"/>
</dbReference>
<dbReference type="RefSeq" id="WP_187479853.1">
    <property type="nucleotide sequence ID" value="NZ_CP060697.1"/>
</dbReference>
<protein>
    <submittedName>
        <fullName evidence="3">Low affinity iron permease family protein</fullName>
    </submittedName>
</protein>
<keyword evidence="2" id="KW-0472">Membrane</keyword>
<feature type="transmembrane region" description="Helical" evidence="2">
    <location>
        <begin position="47"/>
        <end position="64"/>
    </location>
</feature>
<evidence type="ECO:0000313" key="3">
    <source>
        <dbReference type="EMBL" id="QNM82898.1"/>
    </source>
</evidence>
<keyword evidence="2" id="KW-0812">Transmembrane</keyword>
<keyword evidence="2" id="KW-1133">Transmembrane helix</keyword>
<feature type="region of interest" description="Disordered" evidence="1">
    <location>
        <begin position="112"/>
        <end position="136"/>
    </location>
</feature>
<evidence type="ECO:0000313" key="4">
    <source>
        <dbReference type="Proteomes" id="UP000515861"/>
    </source>
</evidence>
<accession>A0A7G9L2P9</accession>
<name>A0A7G9L2P9_9SPHN</name>
<evidence type="ECO:0000256" key="2">
    <source>
        <dbReference type="SAM" id="Phobius"/>
    </source>
</evidence>
<dbReference type="AlphaFoldDB" id="A0A7G9L2P9"/>
<dbReference type="EMBL" id="CP060697">
    <property type="protein sequence ID" value="QNM82898.1"/>
    <property type="molecule type" value="Genomic_DNA"/>
</dbReference>
<feature type="transmembrane region" description="Helical" evidence="2">
    <location>
        <begin position="20"/>
        <end position="41"/>
    </location>
</feature>
<gene>
    <name evidence="3" type="ORF">H8M03_00555</name>
</gene>
<dbReference type="KEGG" id="ssau:H8M03_00555"/>
<dbReference type="GO" id="GO:0055085">
    <property type="term" value="P:transmembrane transport"/>
    <property type="evidence" value="ECO:0007669"/>
    <property type="project" value="InterPro"/>
</dbReference>
<dbReference type="InterPro" id="IPR007251">
    <property type="entry name" value="Iron_permease_Fet4"/>
</dbReference>
<evidence type="ECO:0000256" key="1">
    <source>
        <dbReference type="SAM" id="MobiDB-lite"/>
    </source>
</evidence>
<keyword evidence="4" id="KW-1185">Reference proteome</keyword>
<sequence length="136" mass="15340">MERLFTRIASAISLVSGKPITFVAAILIILIWGITGPIFAFSDTWQLVVNTGTTIVTFLMVFLIQNTQNRDAAAMQAKLDELLRAVPGAREQFIGIEHMTDREVERIREALERESDDSQNAKRAPKGTVDRLLRRR</sequence>
<dbReference type="Proteomes" id="UP000515861">
    <property type="component" value="Chromosome"/>
</dbReference>
<organism evidence="3 4">
    <name type="scientific">Sphingomonas sabuli</name>
    <dbReference type="NCBI Taxonomy" id="2764186"/>
    <lineage>
        <taxon>Bacteria</taxon>
        <taxon>Pseudomonadati</taxon>
        <taxon>Pseudomonadota</taxon>
        <taxon>Alphaproteobacteria</taxon>
        <taxon>Sphingomonadales</taxon>
        <taxon>Sphingomonadaceae</taxon>
        <taxon>Sphingomonas</taxon>
    </lineage>
</organism>
<reference evidence="3 4" key="1">
    <citation type="submission" date="2020-08" db="EMBL/GenBank/DDBJ databases">
        <title>Sphingomonas sp. sand1-3 16S ribosomal RNA gene Genome sequencing and assembly.</title>
        <authorList>
            <person name="Kang M."/>
        </authorList>
    </citation>
    <scope>NUCLEOTIDE SEQUENCE [LARGE SCALE GENOMIC DNA]</scope>
    <source>
        <strain evidence="4">sand1-3</strain>
    </source>
</reference>